<dbReference type="Proteomes" id="UP000886865">
    <property type="component" value="Unassembled WGS sequence"/>
</dbReference>
<dbReference type="EMBL" id="DVJQ01000059">
    <property type="protein sequence ID" value="HIS74747.1"/>
    <property type="molecule type" value="Genomic_DNA"/>
</dbReference>
<dbReference type="AlphaFoldDB" id="A0A9D1FJA9"/>
<evidence type="ECO:0000313" key="2">
    <source>
        <dbReference type="Proteomes" id="UP000886865"/>
    </source>
</evidence>
<proteinExistence type="predicted"/>
<evidence type="ECO:0000313" key="1">
    <source>
        <dbReference type="EMBL" id="HIS74747.1"/>
    </source>
</evidence>
<comment type="caution">
    <text evidence="1">The sequence shown here is derived from an EMBL/GenBank/DDBJ whole genome shotgun (WGS) entry which is preliminary data.</text>
</comment>
<name>A0A9D1FJA9_9BACT</name>
<sequence>MKVNFSKNNTSFQKNALFNCIVKRKGTNEKANATLYLYKKQNPNDMEEIANSNLPIQIKSNFLNLYYANNSRFYALKTDNSGEFVSFAQVSKHFIQDEGKYKGTISTIEEFNTNKEFIDPELPLLSQITKDAINSEDNFIITSFRTDEAPYFKSASFSKTKYDNWALPEKRYTNLIDRAEKRNQIEYLC</sequence>
<gene>
    <name evidence="1" type="ORF">IAA86_06985</name>
</gene>
<reference evidence="1" key="1">
    <citation type="submission" date="2020-10" db="EMBL/GenBank/DDBJ databases">
        <authorList>
            <person name="Gilroy R."/>
        </authorList>
    </citation>
    <scope>NUCLEOTIDE SEQUENCE</scope>
    <source>
        <strain evidence="1">CHK152-2871</strain>
    </source>
</reference>
<protein>
    <submittedName>
        <fullName evidence="1">Uncharacterized protein</fullName>
    </submittedName>
</protein>
<organism evidence="1 2">
    <name type="scientific">Candidatus Galligastranaerophilus intestinavium</name>
    <dbReference type="NCBI Taxonomy" id="2840836"/>
    <lineage>
        <taxon>Bacteria</taxon>
        <taxon>Candidatus Galligastranaerophilus</taxon>
    </lineage>
</organism>
<accession>A0A9D1FJA9</accession>
<reference evidence="1" key="2">
    <citation type="journal article" date="2021" name="PeerJ">
        <title>Extensive microbial diversity within the chicken gut microbiome revealed by metagenomics and culture.</title>
        <authorList>
            <person name="Gilroy R."/>
            <person name="Ravi A."/>
            <person name="Getino M."/>
            <person name="Pursley I."/>
            <person name="Horton D.L."/>
            <person name="Alikhan N.F."/>
            <person name="Baker D."/>
            <person name="Gharbi K."/>
            <person name="Hall N."/>
            <person name="Watson M."/>
            <person name="Adriaenssens E.M."/>
            <person name="Foster-Nyarko E."/>
            <person name="Jarju S."/>
            <person name="Secka A."/>
            <person name="Antonio M."/>
            <person name="Oren A."/>
            <person name="Chaudhuri R.R."/>
            <person name="La Ragione R."/>
            <person name="Hildebrand F."/>
            <person name="Pallen M.J."/>
        </authorList>
    </citation>
    <scope>NUCLEOTIDE SEQUENCE</scope>
    <source>
        <strain evidence="1">CHK152-2871</strain>
    </source>
</reference>